<dbReference type="PATRIC" id="fig|322095.3.peg.451"/>
<dbReference type="AlphaFoldDB" id="A0A134BCQ9"/>
<feature type="domain" description="PNPLA" evidence="5">
    <location>
        <begin position="18"/>
        <end position="176"/>
    </location>
</feature>
<dbReference type="CDD" id="cd07205">
    <property type="entry name" value="Pat_PNPLA6_PNPLA7_NTE1_like"/>
    <property type="match status" value="1"/>
</dbReference>
<dbReference type="GO" id="GO:0016787">
    <property type="term" value="F:hydrolase activity"/>
    <property type="evidence" value="ECO:0007669"/>
    <property type="project" value="UniProtKB-UniRule"/>
</dbReference>
<dbReference type="PANTHER" id="PTHR14226">
    <property type="entry name" value="NEUROPATHY TARGET ESTERASE/SWISS CHEESE D.MELANOGASTER"/>
    <property type="match status" value="1"/>
</dbReference>
<sequence>MTQPMADNRSTRPYQLGIALSGGSIKGFAHLGVLKYLDEVGLRPEIIAGTSAGSIMGAFYASGYAPEEIHELLSQTGFMQMTSFTTKGGGIFSTTKFLHLLKKNLRHRKLEDLPTPMRIVATDLNQGEPHVFTEGPLAKIILASSSIPILFCPVEIDGHTYVDGGLFRNFPVTAIREDCEEVIGMNLGPMQSAEIPMNIKDIANRAWELIFRQNTTPDCAACDYLLETSEVMKFGMFEVSASEQLMKIGYELAKAELAPLVKKKKGTKKP</sequence>
<keyword evidence="7" id="KW-1185">Reference proteome</keyword>
<dbReference type="InterPro" id="IPR050301">
    <property type="entry name" value="NTE"/>
</dbReference>
<dbReference type="SUPFAM" id="SSF52151">
    <property type="entry name" value="FabD/lysophospholipase-like"/>
    <property type="match status" value="1"/>
</dbReference>
<dbReference type="Pfam" id="PF01734">
    <property type="entry name" value="Patatin"/>
    <property type="match status" value="1"/>
</dbReference>
<evidence type="ECO:0000256" key="3">
    <source>
        <dbReference type="ARBA" id="ARBA00023098"/>
    </source>
</evidence>
<evidence type="ECO:0000259" key="5">
    <source>
        <dbReference type="PROSITE" id="PS51635"/>
    </source>
</evidence>
<feature type="active site" description="Proton acceptor" evidence="4">
    <location>
        <position position="163"/>
    </location>
</feature>
<dbReference type="Gene3D" id="3.40.1090.10">
    <property type="entry name" value="Cytosolic phospholipase A2 catalytic domain"/>
    <property type="match status" value="1"/>
</dbReference>
<proteinExistence type="predicted"/>
<dbReference type="InterPro" id="IPR016035">
    <property type="entry name" value="Acyl_Trfase/lysoPLipase"/>
</dbReference>
<evidence type="ECO:0000256" key="1">
    <source>
        <dbReference type="ARBA" id="ARBA00022801"/>
    </source>
</evidence>
<dbReference type="PANTHER" id="PTHR14226:SF78">
    <property type="entry name" value="SLR0060 PROTEIN"/>
    <property type="match status" value="1"/>
</dbReference>
<feature type="short sequence motif" description="GXSXG" evidence="4">
    <location>
        <begin position="49"/>
        <end position="53"/>
    </location>
</feature>
<keyword evidence="2 4" id="KW-0442">Lipid degradation</keyword>
<dbReference type="GO" id="GO:0016042">
    <property type="term" value="P:lipid catabolic process"/>
    <property type="evidence" value="ECO:0007669"/>
    <property type="project" value="UniProtKB-UniRule"/>
</dbReference>
<reference evidence="7" key="1">
    <citation type="submission" date="2016-01" db="EMBL/GenBank/DDBJ databases">
        <authorList>
            <person name="Mitreva M."/>
            <person name="Pepin K.H."/>
            <person name="Mihindukulasuriya K.A."/>
            <person name="Fulton R."/>
            <person name="Fronick C."/>
            <person name="O'Laughlin M."/>
            <person name="Miner T."/>
            <person name="Herter B."/>
            <person name="Rosa B.A."/>
            <person name="Cordes M."/>
            <person name="Tomlinson C."/>
            <person name="Wollam A."/>
            <person name="Palsikar V.B."/>
            <person name="Mardis E.R."/>
            <person name="Wilson R.K."/>
        </authorList>
    </citation>
    <scope>NUCLEOTIDE SEQUENCE [LARGE SCALE GENOMIC DNA]</scope>
    <source>
        <strain evidence="7">KA00683</strain>
    </source>
</reference>
<protein>
    <submittedName>
        <fullName evidence="6">Phospholipase, patatin family</fullName>
    </submittedName>
</protein>
<dbReference type="PROSITE" id="PS51635">
    <property type="entry name" value="PNPLA"/>
    <property type="match status" value="1"/>
</dbReference>
<dbReference type="InterPro" id="IPR002641">
    <property type="entry name" value="PNPLA_dom"/>
</dbReference>
<dbReference type="Proteomes" id="UP000070224">
    <property type="component" value="Unassembled WGS sequence"/>
</dbReference>
<evidence type="ECO:0000313" key="7">
    <source>
        <dbReference type="Proteomes" id="UP000070224"/>
    </source>
</evidence>
<dbReference type="STRING" id="322095.HMPREF3185_00456"/>
<evidence type="ECO:0000256" key="2">
    <source>
        <dbReference type="ARBA" id="ARBA00022963"/>
    </source>
</evidence>
<comment type="caution">
    <text evidence="6">The sequence shown here is derived from an EMBL/GenBank/DDBJ whole genome shotgun (WGS) entry which is preliminary data.</text>
</comment>
<keyword evidence="1 4" id="KW-0378">Hydrolase</keyword>
<evidence type="ECO:0000256" key="4">
    <source>
        <dbReference type="PROSITE-ProRule" id="PRU01161"/>
    </source>
</evidence>
<name>A0A134BCQ9_9PORP</name>
<organism evidence="6 7">
    <name type="scientific">Porphyromonas somerae</name>
    <dbReference type="NCBI Taxonomy" id="322095"/>
    <lineage>
        <taxon>Bacteria</taxon>
        <taxon>Pseudomonadati</taxon>
        <taxon>Bacteroidota</taxon>
        <taxon>Bacteroidia</taxon>
        <taxon>Bacteroidales</taxon>
        <taxon>Porphyromonadaceae</taxon>
        <taxon>Porphyromonas</taxon>
    </lineage>
</organism>
<feature type="active site" description="Nucleophile" evidence="4">
    <location>
        <position position="51"/>
    </location>
</feature>
<comment type="caution">
    <text evidence="4">Lacks conserved residue(s) required for the propagation of feature annotation.</text>
</comment>
<gene>
    <name evidence="6" type="ORF">HMPREF3185_00456</name>
</gene>
<feature type="short sequence motif" description="DGA/G" evidence="4">
    <location>
        <begin position="163"/>
        <end position="165"/>
    </location>
</feature>
<keyword evidence="3 4" id="KW-0443">Lipid metabolism</keyword>
<evidence type="ECO:0000313" key="6">
    <source>
        <dbReference type="EMBL" id="KXB77699.1"/>
    </source>
</evidence>
<dbReference type="EMBL" id="LSDK01000030">
    <property type="protein sequence ID" value="KXB77699.1"/>
    <property type="molecule type" value="Genomic_DNA"/>
</dbReference>
<accession>A0A134BCQ9</accession>